<keyword evidence="2" id="KW-1185">Reference proteome</keyword>
<accession>A0A418AP73</accession>
<evidence type="ECO:0000313" key="2">
    <source>
        <dbReference type="Proteomes" id="UP000285060"/>
    </source>
</evidence>
<proteinExistence type="predicted"/>
<dbReference type="PANTHER" id="PTHR37067:SF3">
    <property type="entry name" value="PX DOMAIN-CONTAINING PROTEIN"/>
    <property type="match status" value="1"/>
</dbReference>
<dbReference type="AlphaFoldDB" id="A0A418AP73"/>
<dbReference type="EMBL" id="QUSY01000905">
    <property type="protein sequence ID" value="RHY26811.1"/>
    <property type="molecule type" value="Genomic_DNA"/>
</dbReference>
<dbReference type="VEuPathDB" id="FungiDB:H310_00368"/>
<organism evidence="1 2">
    <name type="scientific">Aphanomyces invadans</name>
    <dbReference type="NCBI Taxonomy" id="157072"/>
    <lineage>
        <taxon>Eukaryota</taxon>
        <taxon>Sar</taxon>
        <taxon>Stramenopiles</taxon>
        <taxon>Oomycota</taxon>
        <taxon>Saprolegniomycetes</taxon>
        <taxon>Saprolegniales</taxon>
        <taxon>Verrucalvaceae</taxon>
        <taxon>Aphanomyces</taxon>
    </lineage>
</organism>
<name>A0A418AP73_9STRA</name>
<dbReference type="Proteomes" id="UP000285060">
    <property type="component" value="Unassembled WGS sequence"/>
</dbReference>
<gene>
    <name evidence="1" type="ORF">DYB32_007261</name>
</gene>
<dbReference type="VEuPathDB" id="FungiDB:H310_00367"/>
<comment type="caution">
    <text evidence="1">The sequence shown here is derived from an EMBL/GenBank/DDBJ whole genome shotgun (WGS) entry which is preliminary data.</text>
</comment>
<sequence>MSSETVEVVIAELIFRPEDEIAALDNDIDESTIAFARASPAGIAQLKRNTLLLSNVQERRVVQDHHQKRLSVQLVSHGLSFRQTANTTEAVRATFNLNKRTGINDNMVDLFVRVLVGVSIQKIGDLLATDDLWAMSMGFDGSSHRRMRSRAISHLGKLDHADMKKVIAEIGNFVLQTIMGLVVMQAERTAANEAEENASPVLLRRFCVGLATALPNTTSIESDFSILKWEKDAYRENLLDLSLEGIFQAKQFDLQGSL</sequence>
<dbReference type="PANTHER" id="PTHR37067">
    <property type="entry name" value="PX DOMAIN-CONTAINING PROTEIN"/>
    <property type="match status" value="1"/>
</dbReference>
<evidence type="ECO:0000313" key="1">
    <source>
        <dbReference type="EMBL" id="RHY26811.1"/>
    </source>
</evidence>
<protein>
    <submittedName>
        <fullName evidence="1">Uncharacterized protein</fullName>
    </submittedName>
</protein>
<reference evidence="1 2" key="1">
    <citation type="submission" date="2018-08" db="EMBL/GenBank/DDBJ databases">
        <title>Aphanomyces genome sequencing and annotation.</title>
        <authorList>
            <person name="Minardi D."/>
            <person name="Oidtmann B."/>
            <person name="Van Der Giezen M."/>
            <person name="Studholme D.J."/>
        </authorList>
    </citation>
    <scope>NUCLEOTIDE SEQUENCE [LARGE SCALE GENOMIC DNA]</scope>
    <source>
        <strain evidence="1 2">NJM0002</strain>
    </source>
</reference>